<proteinExistence type="predicted"/>
<dbReference type="InterPro" id="IPR034660">
    <property type="entry name" value="DinB/YfiT-like"/>
</dbReference>
<dbReference type="InterPro" id="IPR024775">
    <property type="entry name" value="DinB-like"/>
</dbReference>
<keyword evidence="3" id="KW-1185">Reference proteome</keyword>
<dbReference type="Pfam" id="PF12867">
    <property type="entry name" value="DinB_2"/>
    <property type="match status" value="1"/>
</dbReference>
<dbReference type="Proteomes" id="UP000632774">
    <property type="component" value="Unassembled WGS sequence"/>
</dbReference>
<name>A0ABR9XC60_9SPHI</name>
<dbReference type="Gene3D" id="1.20.120.450">
    <property type="entry name" value="dinb family like domain"/>
    <property type="match status" value="1"/>
</dbReference>
<accession>A0ABR9XC60</accession>
<protein>
    <submittedName>
        <fullName evidence="2">DinB family protein</fullName>
    </submittedName>
</protein>
<dbReference type="EMBL" id="JADFFM010000001">
    <property type="protein sequence ID" value="MBE9664973.1"/>
    <property type="molecule type" value="Genomic_DNA"/>
</dbReference>
<comment type="caution">
    <text evidence="2">The sequence shown here is derived from an EMBL/GenBank/DDBJ whole genome shotgun (WGS) entry which is preliminary data.</text>
</comment>
<dbReference type="SUPFAM" id="SSF109854">
    <property type="entry name" value="DinB/YfiT-like putative metalloenzymes"/>
    <property type="match status" value="1"/>
</dbReference>
<feature type="domain" description="DinB-like" evidence="1">
    <location>
        <begin position="12"/>
        <end position="146"/>
    </location>
</feature>
<reference evidence="2 3" key="1">
    <citation type="submission" date="2020-10" db="EMBL/GenBank/DDBJ databases">
        <title>Mucilaginibacter mali sp. nov., isolated from rhizosphere soil of apple orchard.</title>
        <authorList>
            <person name="Lee J.-S."/>
            <person name="Kim H.S."/>
            <person name="Kim J.-S."/>
        </authorList>
    </citation>
    <scope>NUCLEOTIDE SEQUENCE [LARGE SCALE GENOMIC DNA]</scope>
    <source>
        <strain evidence="2 3">KCTC 23157</strain>
    </source>
</reference>
<dbReference type="RefSeq" id="WP_194104393.1">
    <property type="nucleotide sequence ID" value="NZ_JADFFM010000001.1"/>
</dbReference>
<evidence type="ECO:0000313" key="2">
    <source>
        <dbReference type="EMBL" id="MBE9664973.1"/>
    </source>
</evidence>
<gene>
    <name evidence="2" type="ORF">IRJ18_01285</name>
</gene>
<evidence type="ECO:0000313" key="3">
    <source>
        <dbReference type="Proteomes" id="UP000632774"/>
    </source>
</evidence>
<organism evidence="2 3">
    <name type="scientific">Mucilaginibacter boryungensis</name>
    <dbReference type="NCBI Taxonomy" id="768480"/>
    <lineage>
        <taxon>Bacteria</taxon>
        <taxon>Pseudomonadati</taxon>
        <taxon>Bacteroidota</taxon>
        <taxon>Sphingobacteriia</taxon>
        <taxon>Sphingobacteriales</taxon>
        <taxon>Sphingobacteriaceae</taxon>
        <taxon>Mucilaginibacter</taxon>
    </lineage>
</organism>
<evidence type="ECO:0000259" key="1">
    <source>
        <dbReference type="Pfam" id="PF12867"/>
    </source>
</evidence>
<sequence>MSQHMDIITKPRQTILNTLDALTIDQLNTIPVGFNNNIIWNLGHMIAAQCGIWYKRAGLSLPVMVSEEFFETYKPGTKPERFYAADDLNQIRELFFSTLAQFEADRKTDMFDNYPTWTTRYGAELHSVEDAVAFIPFHEGLHIGAIVALRKLV</sequence>